<name>A0ABS6P5H2_9PSED</name>
<comment type="caution">
    <text evidence="3">The sequence shown here is derived from an EMBL/GenBank/DDBJ whole genome shotgun (WGS) entry which is preliminary data.</text>
</comment>
<dbReference type="RefSeq" id="WP_169374483.1">
    <property type="nucleotide sequence ID" value="NZ_JAHSTY010000002.1"/>
</dbReference>
<proteinExistence type="predicted"/>
<evidence type="ECO:0000256" key="1">
    <source>
        <dbReference type="SAM" id="MobiDB-lite"/>
    </source>
</evidence>
<sequence length="170" mass="18519">MIDPATGMRPGERYTVDSLERTRNFSGFFLDGKYYLGPELLTAVGWLEGQTFIYDELDATGEPVFPDRVAGTIEDLTLILGDGARLKLHQMPVHVNEETPESAPSAHERGAAAGTSSGSPFPKEHGEPRVDGGQGTTRHTPYWLIAAGAILLLGGLTVARNYRLNNKRHT</sequence>
<dbReference type="Proteomes" id="UP001048976">
    <property type="component" value="Unassembled WGS sequence"/>
</dbReference>
<evidence type="ECO:0000313" key="3">
    <source>
        <dbReference type="EMBL" id="MBV4455723.1"/>
    </source>
</evidence>
<keyword evidence="2" id="KW-0812">Transmembrane</keyword>
<feature type="region of interest" description="Disordered" evidence="1">
    <location>
        <begin position="96"/>
        <end position="135"/>
    </location>
</feature>
<keyword evidence="2" id="KW-0472">Membrane</keyword>
<evidence type="ECO:0000256" key="2">
    <source>
        <dbReference type="SAM" id="Phobius"/>
    </source>
</evidence>
<dbReference type="EMBL" id="JAHSTY010000002">
    <property type="protein sequence ID" value="MBV4455723.1"/>
    <property type="molecule type" value="Genomic_DNA"/>
</dbReference>
<feature type="transmembrane region" description="Helical" evidence="2">
    <location>
        <begin position="142"/>
        <end position="159"/>
    </location>
</feature>
<accession>A0ABS6P5H2</accession>
<protein>
    <submittedName>
        <fullName evidence="3">Short chain dehydrogenase</fullName>
    </submittedName>
</protein>
<gene>
    <name evidence="3" type="ORF">KVG91_24375</name>
</gene>
<evidence type="ECO:0000313" key="4">
    <source>
        <dbReference type="Proteomes" id="UP001048976"/>
    </source>
</evidence>
<keyword evidence="4" id="KW-1185">Reference proteome</keyword>
<reference evidence="3" key="1">
    <citation type="submission" date="2021-06" db="EMBL/GenBank/DDBJ databases">
        <title>Updating the genus Pseudomonas: Description of 43 new species and partition of the Pseudomonas putida group.</title>
        <authorList>
            <person name="Girard L."/>
            <person name="Lood C."/>
            <person name="Vandamme P."/>
            <person name="Rokni-Zadeh H."/>
            <person name="Van Noort V."/>
            <person name="Hofte M."/>
            <person name="Lavigne R."/>
            <person name="De Mot R."/>
        </authorList>
    </citation>
    <scope>NUCLEOTIDE SEQUENCE</scope>
    <source>
        <strain evidence="3">SWRI103</strain>
    </source>
</reference>
<keyword evidence="2" id="KW-1133">Transmembrane helix</keyword>
<organism evidence="3 4">
    <name type="scientific">Pseudomonas azadiae</name>
    <dbReference type="NCBI Taxonomy" id="2843612"/>
    <lineage>
        <taxon>Bacteria</taxon>
        <taxon>Pseudomonadati</taxon>
        <taxon>Pseudomonadota</taxon>
        <taxon>Gammaproteobacteria</taxon>
        <taxon>Pseudomonadales</taxon>
        <taxon>Pseudomonadaceae</taxon>
        <taxon>Pseudomonas</taxon>
    </lineage>
</organism>